<keyword evidence="1" id="KW-0732">Signal</keyword>
<accession>K7KI93</accession>
<keyword evidence="4" id="KW-1185">Reference proteome</keyword>
<reference evidence="2 3" key="1">
    <citation type="journal article" date="2010" name="Nature">
        <title>Genome sequence of the palaeopolyploid soybean.</title>
        <authorList>
            <person name="Schmutz J."/>
            <person name="Cannon S.B."/>
            <person name="Schlueter J."/>
            <person name="Ma J."/>
            <person name="Mitros T."/>
            <person name="Nelson W."/>
            <person name="Hyten D.L."/>
            <person name="Song Q."/>
            <person name="Thelen J.J."/>
            <person name="Cheng J."/>
            <person name="Xu D."/>
            <person name="Hellsten U."/>
            <person name="May G.D."/>
            <person name="Yu Y."/>
            <person name="Sakurai T."/>
            <person name="Umezawa T."/>
            <person name="Bhattacharyya M.K."/>
            <person name="Sandhu D."/>
            <person name="Valliyodan B."/>
            <person name="Lindquist E."/>
            <person name="Peto M."/>
            <person name="Grant D."/>
            <person name="Shu S."/>
            <person name="Goodstein D."/>
            <person name="Barry K."/>
            <person name="Futrell-Griggs M."/>
            <person name="Abernathy B."/>
            <person name="Du J."/>
            <person name="Tian Z."/>
            <person name="Zhu L."/>
            <person name="Gill N."/>
            <person name="Joshi T."/>
            <person name="Libault M."/>
            <person name="Sethuraman A."/>
            <person name="Zhang X.-C."/>
            <person name="Shinozaki K."/>
            <person name="Nguyen H.T."/>
            <person name="Wing R.A."/>
            <person name="Cregan P."/>
            <person name="Specht J."/>
            <person name="Grimwood J."/>
            <person name="Rokhsar D."/>
            <person name="Stacey G."/>
            <person name="Shoemaker R.C."/>
            <person name="Jackson S.A."/>
        </authorList>
    </citation>
    <scope>NUCLEOTIDE SEQUENCE [LARGE SCALE GENOMIC DNA]</scope>
    <source>
        <strain evidence="3">cv. Williams 82</strain>
        <tissue evidence="2">Callus</tissue>
    </source>
</reference>
<feature type="chain" id="PRO_5014580724" description="Secreted protein" evidence="1">
    <location>
        <begin position="20"/>
        <end position="100"/>
    </location>
</feature>
<evidence type="ECO:0008006" key="5">
    <source>
        <dbReference type="Google" id="ProtNLM"/>
    </source>
</evidence>
<dbReference type="EnsemblPlants" id="KRH61566">
    <property type="protein sequence ID" value="KRH61566"/>
    <property type="gene ID" value="GLYMA_04G055000"/>
</dbReference>
<dbReference type="PaxDb" id="3847-GLYMA04G05770.1"/>
<proteinExistence type="predicted"/>
<sequence>MFWHPPLITLLLKTQVIFSVFSNFSYPFQFVYPSATELQSGLYVATCSPARDTGSGYVARGHSTLVGPNHLKCADYESGTNLPVTKQRRVIFISWWIFRG</sequence>
<dbReference type="STRING" id="3847.K7KI93"/>
<protein>
    <recommendedName>
        <fullName evidence="5">Secreted protein</fullName>
    </recommendedName>
</protein>
<name>K7KI93_SOYBN</name>
<dbReference type="Gramene" id="KRH61566">
    <property type="protein sequence ID" value="KRH61566"/>
    <property type="gene ID" value="GLYMA_04G055000"/>
</dbReference>
<evidence type="ECO:0000313" key="2">
    <source>
        <dbReference type="EMBL" id="KRH61566.1"/>
    </source>
</evidence>
<evidence type="ECO:0000256" key="1">
    <source>
        <dbReference type="SAM" id="SignalP"/>
    </source>
</evidence>
<dbReference type="InParanoid" id="K7KI93"/>
<evidence type="ECO:0000313" key="3">
    <source>
        <dbReference type="EnsemblPlants" id="KRH61566"/>
    </source>
</evidence>
<reference evidence="2" key="3">
    <citation type="submission" date="2018-07" db="EMBL/GenBank/DDBJ databases">
        <title>WGS assembly of Glycine max.</title>
        <authorList>
            <person name="Schmutz J."/>
            <person name="Cannon S."/>
            <person name="Schlueter J."/>
            <person name="Ma J."/>
            <person name="Mitros T."/>
            <person name="Nelson W."/>
            <person name="Hyten D."/>
            <person name="Song Q."/>
            <person name="Thelen J."/>
            <person name="Cheng J."/>
            <person name="Xu D."/>
            <person name="Hellsten U."/>
            <person name="May G."/>
            <person name="Yu Y."/>
            <person name="Sakurai T."/>
            <person name="Umezawa T."/>
            <person name="Bhattacharyya M."/>
            <person name="Sandhu D."/>
            <person name="Valliyodan B."/>
            <person name="Lindquist E."/>
            <person name="Peto M."/>
            <person name="Grant D."/>
            <person name="Shu S."/>
            <person name="Goodstein D."/>
            <person name="Barry K."/>
            <person name="Futrell-Griggs M."/>
            <person name="Abernathy B."/>
            <person name="Du J."/>
            <person name="Tian Z."/>
            <person name="Zhu L."/>
            <person name="Gill N."/>
            <person name="Joshi T."/>
            <person name="Libault M."/>
            <person name="Sethuraman A."/>
            <person name="Zhang X."/>
            <person name="Shinozaki K."/>
            <person name="Nguyen H."/>
            <person name="Wing R."/>
            <person name="Cregan P."/>
            <person name="Specht J."/>
            <person name="Grimwood J."/>
            <person name="Rokhsar D."/>
            <person name="Stacey G."/>
            <person name="Shoemaker R."/>
            <person name="Jackson S."/>
        </authorList>
    </citation>
    <scope>NUCLEOTIDE SEQUENCE</scope>
    <source>
        <tissue evidence="2">Callus</tissue>
    </source>
</reference>
<feature type="signal peptide" evidence="1">
    <location>
        <begin position="1"/>
        <end position="19"/>
    </location>
</feature>
<dbReference type="HOGENOM" id="CLU_2311222_0_0_1"/>
<dbReference type="AlphaFoldDB" id="K7KI93"/>
<evidence type="ECO:0000313" key="4">
    <source>
        <dbReference type="Proteomes" id="UP000008827"/>
    </source>
</evidence>
<reference evidence="3" key="2">
    <citation type="submission" date="2018-02" db="UniProtKB">
        <authorList>
            <consortium name="EnsemblPlants"/>
        </authorList>
    </citation>
    <scope>IDENTIFICATION</scope>
    <source>
        <strain evidence="3">Williams 82</strain>
    </source>
</reference>
<dbReference type="Proteomes" id="UP000008827">
    <property type="component" value="Chromosome 4"/>
</dbReference>
<organism evidence="3">
    <name type="scientific">Glycine max</name>
    <name type="common">Soybean</name>
    <name type="synonym">Glycine hispida</name>
    <dbReference type="NCBI Taxonomy" id="3847"/>
    <lineage>
        <taxon>Eukaryota</taxon>
        <taxon>Viridiplantae</taxon>
        <taxon>Streptophyta</taxon>
        <taxon>Embryophyta</taxon>
        <taxon>Tracheophyta</taxon>
        <taxon>Spermatophyta</taxon>
        <taxon>Magnoliopsida</taxon>
        <taxon>eudicotyledons</taxon>
        <taxon>Gunneridae</taxon>
        <taxon>Pentapetalae</taxon>
        <taxon>rosids</taxon>
        <taxon>fabids</taxon>
        <taxon>Fabales</taxon>
        <taxon>Fabaceae</taxon>
        <taxon>Papilionoideae</taxon>
        <taxon>50 kb inversion clade</taxon>
        <taxon>NPAAA clade</taxon>
        <taxon>indigoferoid/millettioid clade</taxon>
        <taxon>Phaseoleae</taxon>
        <taxon>Glycine</taxon>
        <taxon>Glycine subgen. Soja</taxon>
    </lineage>
</organism>
<gene>
    <name evidence="2" type="ORF">GLYMA_04G055000</name>
</gene>
<dbReference type="EMBL" id="CM000837">
    <property type="protein sequence ID" value="KRH61566.1"/>
    <property type="molecule type" value="Genomic_DNA"/>
</dbReference>